<reference evidence="1 2" key="1">
    <citation type="journal article" date="2022" name="New Phytol.">
        <title>Ecological generalism drives hyperdiversity of secondary metabolite gene clusters in xylarialean endophytes.</title>
        <authorList>
            <person name="Franco M.E.E."/>
            <person name="Wisecaver J.H."/>
            <person name="Arnold A.E."/>
            <person name="Ju Y.M."/>
            <person name="Slot J.C."/>
            <person name="Ahrendt S."/>
            <person name="Moore L.P."/>
            <person name="Eastman K.E."/>
            <person name="Scott K."/>
            <person name="Konkel Z."/>
            <person name="Mondo S.J."/>
            <person name="Kuo A."/>
            <person name="Hayes R.D."/>
            <person name="Haridas S."/>
            <person name="Andreopoulos B."/>
            <person name="Riley R."/>
            <person name="LaButti K."/>
            <person name="Pangilinan J."/>
            <person name="Lipzen A."/>
            <person name="Amirebrahimi M."/>
            <person name="Yan J."/>
            <person name="Adam C."/>
            <person name="Keymanesh K."/>
            <person name="Ng V."/>
            <person name="Louie K."/>
            <person name="Northen T."/>
            <person name="Drula E."/>
            <person name="Henrissat B."/>
            <person name="Hsieh H.M."/>
            <person name="Youens-Clark K."/>
            <person name="Lutzoni F."/>
            <person name="Miadlikowska J."/>
            <person name="Eastwood D.C."/>
            <person name="Hamelin R.C."/>
            <person name="Grigoriev I.V."/>
            <person name="U'Ren J.M."/>
        </authorList>
    </citation>
    <scope>NUCLEOTIDE SEQUENCE [LARGE SCALE GENOMIC DNA]</scope>
    <source>
        <strain evidence="1 2">ER1909</strain>
    </source>
</reference>
<organism evidence="1 2">
    <name type="scientific">Hypoxylon rubiginosum</name>
    <dbReference type="NCBI Taxonomy" id="110542"/>
    <lineage>
        <taxon>Eukaryota</taxon>
        <taxon>Fungi</taxon>
        <taxon>Dikarya</taxon>
        <taxon>Ascomycota</taxon>
        <taxon>Pezizomycotina</taxon>
        <taxon>Sordariomycetes</taxon>
        <taxon>Xylariomycetidae</taxon>
        <taxon>Xylariales</taxon>
        <taxon>Hypoxylaceae</taxon>
        <taxon>Hypoxylon</taxon>
    </lineage>
</organism>
<evidence type="ECO:0000313" key="2">
    <source>
        <dbReference type="Proteomes" id="UP001497680"/>
    </source>
</evidence>
<dbReference type="EMBL" id="MU394321">
    <property type="protein sequence ID" value="KAI6085866.1"/>
    <property type="molecule type" value="Genomic_DNA"/>
</dbReference>
<accession>A0ACC0D017</accession>
<keyword evidence="2" id="KW-1185">Reference proteome</keyword>
<proteinExistence type="predicted"/>
<sequence length="161" mass="17732">MADVCRTNLLVDDFAMFSDRLNSVGLKAGDDNSMIALAAEHGTLSFVPAKNSYFFESLPCVDAVEEGYGAISFRMKAPKGASFAVELQTKDNCGESEYKSSWHYVEGFTGQTEIVVIPLKLFGGANARAIDGFSWGTWDFYDERGFVWTLSDVEFTCNPSD</sequence>
<gene>
    <name evidence="1" type="ORF">F4821DRAFT_279051</name>
</gene>
<dbReference type="Proteomes" id="UP001497680">
    <property type="component" value="Unassembled WGS sequence"/>
</dbReference>
<name>A0ACC0D017_9PEZI</name>
<protein>
    <submittedName>
        <fullName evidence="1">Uncharacterized protein</fullName>
    </submittedName>
</protein>
<comment type="caution">
    <text evidence="1">The sequence shown here is derived from an EMBL/GenBank/DDBJ whole genome shotgun (WGS) entry which is preliminary data.</text>
</comment>
<evidence type="ECO:0000313" key="1">
    <source>
        <dbReference type="EMBL" id="KAI6085866.1"/>
    </source>
</evidence>